<dbReference type="GO" id="GO:0070189">
    <property type="term" value="P:kynurenine metabolic process"/>
    <property type="evidence" value="ECO:0007669"/>
    <property type="project" value="TreeGrafter"/>
</dbReference>
<dbReference type="GO" id="GO:0071949">
    <property type="term" value="F:FAD binding"/>
    <property type="evidence" value="ECO:0007669"/>
    <property type="project" value="InterPro"/>
</dbReference>
<keyword evidence="8" id="KW-0472">Membrane</keyword>
<dbReference type="GO" id="GO:0004502">
    <property type="term" value="F:kynurenine 3-monooxygenase activity"/>
    <property type="evidence" value="ECO:0007669"/>
    <property type="project" value="TreeGrafter"/>
</dbReference>
<gene>
    <name evidence="10" type="ORF">OSTQU699_LOCUS10022</name>
</gene>
<keyword evidence="8" id="KW-1133">Transmembrane helix</keyword>
<feature type="transmembrane region" description="Helical" evidence="8">
    <location>
        <begin position="341"/>
        <end position="357"/>
    </location>
</feature>
<evidence type="ECO:0000256" key="7">
    <source>
        <dbReference type="SAM" id="MobiDB-lite"/>
    </source>
</evidence>
<dbReference type="Pfam" id="PF01494">
    <property type="entry name" value="FAD_binding_3"/>
    <property type="match status" value="1"/>
</dbReference>
<comment type="caution">
    <text evidence="10">The sequence shown here is derived from an EMBL/GenBank/DDBJ whole genome shotgun (WGS) entry which is preliminary data.</text>
</comment>
<reference evidence="10" key="1">
    <citation type="submission" date="2020-12" db="EMBL/GenBank/DDBJ databases">
        <authorList>
            <person name="Iha C."/>
        </authorList>
    </citation>
    <scope>NUCLEOTIDE SEQUENCE</scope>
</reference>
<evidence type="ECO:0000256" key="8">
    <source>
        <dbReference type="SAM" id="Phobius"/>
    </source>
</evidence>
<keyword evidence="2" id="KW-0285">Flavoprotein</keyword>
<dbReference type="PRINTS" id="PR00420">
    <property type="entry name" value="RNGMNOXGNASE"/>
</dbReference>
<evidence type="ECO:0000256" key="5">
    <source>
        <dbReference type="ARBA" id="ARBA00023002"/>
    </source>
</evidence>
<dbReference type="SUPFAM" id="SSF51905">
    <property type="entry name" value="FAD/NAD(P)-binding domain"/>
    <property type="match status" value="1"/>
</dbReference>
<keyword evidence="6" id="KW-0503">Monooxygenase</keyword>
<feature type="compositionally biased region" description="Basic and acidic residues" evidence="7">
    <location>
        <begin position="12"/>
        <end position="22"/>
    </location>
</feature>
<dbReference type="PANTHER" id="PTHR46028">
    <property type="entry name" value="KYNURENINE 3-MONOOXYGENASE"/>
    <property type="match status" value="1"/>
</dbReference>
<evidence type="ECO:0000256" key="4">
    <source>
        <dbReference type="ARBA" id="ARBA00022857"/>
    </source>
</evidence>
<dbReference type="InterPro" id="IPR002938">
    <property type="entry name" value="FAD-bd"/>
</dbReference>
<protein>
    <recommendedName>
        <fullName evidence="9">FAD-binding domain-containing protein</fullName>
    </recommendedName>
</protein>
<dbReference type="OrthoDB" id="10053569at2759"/>
<dbReference type="AlphaFoldDB" id="A0A8S1JC16"/>
<name>A0A8S1JC16_9CHLO</name>
<feature type="domain" description="FAD-binding" evidence="9">
    <location>
        <begin position="78"/>
        <end position="259"/>
    </location>
</feature>
<organism evidence="10 11">
    <name type="scientific">Ostreobium quekettii</name>
    <dbReference type="NCBI Taxonomy" id="121088"/>
    <lineage>
        <taxon>Eukaryota</taxon>
        <taxon>Viridiplantae</taxon>
        <taxon>Chlorophyta</taxon>
        <taxon>core chlorophytes</taxon>
        <taxon>Ulvophyceae</taxon>
        <taxon>TCBD clade</taxon>
        <taxon>Bryopsidales</taxon>
        <taxon>Ostreobineae</taxon>
        <taxon>Ostreobiaceae</taxon>
        <taxon>Ostreobium</taxon>
    </lineage>
</organism>
<dbReference type="Proteomes" id="UP000708148">
    <property type="component" value="Unassembled WGS sequence"/>
</dbReference>
<dbReference type="Gene3D" id="3.50.50.60">
    <property type="entry name" value="FAD/NAD(P)-binding domain"/>
    <property type="match status" value="1"/>
</dbReference>
<dbReference type="InterPro" id="IPR036188">
    <property type="entry name" value="FAD/NAD-bd_sf"/>
</dbReference>
<dbReference type="PANTHER" id="PTHR46028:SF2">
    <property type="entry name" value="KYNURENINE 3-MONOOXYGENASE"/>
    <property type="match status" value="1"/>
</dbReference>
<accession>A0A8S1JC16</accession>
<evidence type="ECO:0000313" key="10">
    <source>
        <dbReference type="EMBL" id="CAD7704667.1"/>
    </source>
</evidence>
<dbReference type="EMBL" id="CAJHUC010002942">
    <property type="protein sequence ID" value="CAD7704667.1"/>
    <property type="molecule type" value="Genomic_DNA"/>
</dbReference>
<keyword evidence="5" id="KW-0560">Oxidoreductase</keyword>
<evidence type="ECO:0000313" key="11">
    <source>
        <dbReference type="Proteomes" id="UP000708148"/>
    </source>
</evidence>
<evidence type="ECO:0000256" key="3">
    <source>
        <dbReference type="ARBA" id="ARBA00022827"/>
    </source>
</evidence>
<evidence type="ECO:0000256" key="1">
    <source>
        <dbReference type="ARBA" id="ARBA00001974"/>
    </source>
</evidence>
<keyword evidence="3" id="KW-0274">FAD</keyword>
<proteinExistence type="predicted"/>
<keyword evidence="11" id="KW-1185">Reference proteome</keyword>
<comment type="cofactor">
    <cofactor evidence="1">
        <name>FAD</name>
        <dbReference type="ChEBI" id="CHEBI:57692"/>
    </cofactor>
</comment>
<evidence type="ECO:0000256" key="2">
    <source>
        <dbReference type="ARBA" id="ARBA00022630"/>
    </source>
</evidence>
<sequence>MHRGGVGQSERANARDDGRLTTVNRDRLGDALQRQGAEMFPGLIEYNFQHKLVGLDFEAKEASFEQTGGQGVVKRPYELLVGADGVWSGVRGEMERVGFVTVRQKRNTGGLKVMEVADLPGSEEGWERCWHLWLRHSPRIAIMGSPTPEGRYRLAMGTWYDDWCGDLDQFKTEAGVEAIIREKFPDVFEGREMPDGLARGLVEEEVSHNGVETDCSAFHAGDAVVLVGDAAHSVWPNAGQGCNSALESCRILAGLIAEHGGQLAKALPAFTAMRKPDTDAAAAMSRRAWLTPQHMLRVTLLNGLHRALPFVFGMPAEELLRLGEGSYAKIEARHRWQNRQILMMVAGALGLAAFALVRR</sequence>
<evidence type="ECO:0000256" key="6">
    <source>
        <dbReference type="ARBA" id="ARBA00023033"/>
    </source>
</evidence>
<keyword evidence="4" id="KW-0521">NADP</keyword>
<evidence type="ECO:0000259" key="9">
    <source>
        <dbReference type="Pfam" id="PF01494"/>
    </source>
</evidence>
<keyword evidence="8" id="KW-0812">Transmembrane</keyword>
<feature type="region of interest" description="Disordered" evidence="7">
    <location>
        <begin position="1"/>
        <end position="22"/>
    </location>
</feature>